<name>A0A0D2P266_HYPSF</name>
<dbReference type="AlphaFoldDB" id="A0A0D2P266"/>
<keyword evidence="2" id="KW-1185">Reference proteome</keyword>
<organism evidence="1 2">
    <name type="scientific">Hypholoma sublateritium (strain FD-334 SS-4)</name>
    <dbReference type="NCBI Taxonomy" id="945553"/>
    <lineage>
        <taxon>Eukaryota</taxon>
        <taxon>Fungi</taxon>
        <taxon>Dikarya</taxon>
        <taxon>Basidiomycota</taxon>
        <taxon>Agaricomycotina</taxon>
        <taxon>Agaricomycetes</taxon>
        <taxon>Agaricomycetidae</taxon>
        <taxon>Agaricales</taxon>
        <taxon>Agaricineae</taxon>
        <taxon>Strophariaceae</taxon>
        <taxon>Hypholoma</taxon>
    </lineage>
</organism>
<evidence type="ECO:0008006" key="3">
    <source>
        <dbReference type="Google" id="ProtNLM"/>
    </source>
</evidence>
<gene>
    <name evidence="1" type="ORF">HYPSUDRAFT_37948</name>
</gene>
<dbReference type="EMBL" id="KN817533">
    <property type="protein sequence ID" value="KJA25034.1"/>
    <property type="molecule type" value="Genomic_DNA"/>
</dbReference>
<evidence type="ECO:0000313" key="1">
    <source>
        <dbReference type="EMBL" id="KJA25034.1"/>
    </source>
</evidence>
<protein>
    <recommendedName>
        <fullName evidence="3">F-box domain-containing protein</fullName>
    </recommendedName>
</protein>
<dbReference type="Proteomes" id="UP000054270">
    <property type="component" value="Unassembled WGS sequence"/>
</dbReference>
<evidence type="ECO:0000313" key="2">
    <source>
        <dbReference type="Proteomes" id="UP000054270"/>
    </source>
</evidence>
<accession>A0A0D2P266</accession>
<sequence length="488" mass="54099">MVFPTSSLKLLDLPTELLVEISWQSNNENLVLVCTHICNIIHSTPLFWGYIHIGEHQHTEDAAAFLAKRLERGGTCPVEVSIQTTQLTAAVFGIALWRTLAAHKDRIRSLAIKTDLVLLSGQVIRDILLLSESAIRPSLQKLDIRPVKDDLLFGATSPFAMQVVRGPIPIMFPALTTLILANLHSWLPDLTCPLPTLETLVLDGSVFFSWRGHPAFPQLVDLLSKVPHLHTLWYKEHCMNIYSDPIDTSPIGSNSNAAHITFPILLPRLTRLAVTVPGAGAWLLQAIDAPALRDLHMDGMRDDEELGDAGAWLDIYPVYIHTVLCTAAARSPALRRIALVGAYLARSTWEWLLGCGPEPGVPFPLLESVAVRAMEPVKWQVTNMADDALLELYAQQGRVSLRRFAYTASEPRISGHALHQLIGSIVKRQAAGELFELEMDGQYGVDTEERLIGLLDMGIKAILHIEPFPPKCWWNLGKDIDPSEADSY</sequence>
<proteinExistence type="predicted"/>
<dbReference type="OrthoDB" id="3039061at2759"/>
<reference evidence="2" key="1">
    <citation type="submission" date="2014-04" db="EMBL/GenBank/DDBJ databases">
        <title>Evolutionary Origins and Diversification of the Mycorrhizal Mutualists.</title>
        <authorList>
            <consortium name="DOE Joint Genome Institute"/>
            <consortium name="Mycorrhizal Genomics Consortium"/>
            <person name="Kohler A."/>
            <person name="Kuo A."/>
            <person name="Nagy L.G."/>
            <person name="Floudas D."/>
            <person name="Copeland A."/>
            <person name="Barry K.W."/>
            <person name="Cichocki N."/>
            <person name="Veneault-Fourrey C."/>
            <person name="LaButti K."/>
            <person name="Lindquist E.A."/>
            <person name="Lipzen A."/>
            <person name="Lundell T."/>
            <person name="Morin E."/>
            <person name="Murat C."/>
            <person name="Riley R."/>
            <person name="Ohm R."/>
            <person name="Sun H."/>
            <person name="Tunlid A."/>
            <person name="Henrissat B."/>
            <person name="Grigoriev I.V."/>
            <person name="Hibbett D.S."/>
            <person name="Martin F."/>
        </authorList>
    </citation>
    <scope>NUCLEOTIDE SEQUENCE [LARGE SCALE GENOMIC DNA]</scope>
    <source>
        <strain evidence="2">FD-334 SS-4</strain>
    </source>
</reference>